<dbReference type="Gene3D" id="3.40.50.1240">
    <property type="entry name" value="Phosphoglycerate mutase-like"/>
    <property type="match status" value="1"/>
</dbReference>
<dbReference type="SMART" id="SM00855">
    <property type="entry name" value="PGAM"/>
    <property type="match status" value="1"/>
</dbReference>
<dbReference type="EMBL" id="BAABAF010000008">
    <property type="protein sequence ID" value="GAA3769887.1"/>
    <property type="molecule type" value="Genomic_DNA"/>
</dbReference>
<evidence type="ECO:0000313" key="1">
    <source>
        <dbReference type="EMBL" id="GAA3769887.1"/>
    </source>
</evidence>
<comment type="caution">
    <text evidence="1">The sequence shown here is derived from an EMBL/GenBank/DDBJ whole genome shotgun (WGS) entry which is preliminary data.</text>
</comment>
<keyword evidence="2" id="KW-1185">Reference proteome</keyword>
<proteinExistence type="predicted"/>
<evidence type="ECO:0000313" key="2">
    <source>
        <dbReference type="Proteomes" id="UP001500540"/>
    </source>
</evidence>
<dbReference type="InterPro" id="IPR013078">
    <property type="entry name" value="His_Pase_superF_clade-1"/>
</dbReference>
<dbReference type="PANTHER" id="PTHR48100">
    <property type="entry name" value="BROAD-SPECIFICITY PHOSPHATASE YOR283W-RELATED"/>
    <property type="match status" value="1"/>
</dbReference>
<sequence length="205" mass="22003">MTSLIFVRHGETDWNLTGRIQGSSDIPLNDTGRCQARAVAAELRDGLDGPVTIVASDLSRARETAEIIAAELGLDAPRLYPQLRERAYGEGEGKTGAEAASLWGSWRTAQVPGAESPDQLRRRALAGVHQVVRDARRATAPAAASVIVVSHGGLIRELVRHASRGDLPEPGTSLPNGGGYTMLYERHRLRLVDTARGARIPSATR</sequence>
<dbReference type="CDD" id="cd07067">
    <property type="entry name" value="HP_PGM_like"/>
    <property type="match status" value="1"/>
</dbReference>
<reference evidence="2" key="1">
    <citation type="journal article" date="2019" name="Int. J. Syst. Evol. Microbiol.">
        <title>The Global Catalogue of Microorganisms (GCM) 10K type strain sequencing project: providing services to taxonomists for standard genome sequencing and annotation.</title>
        <authorList>
            <consortium name="The Broad Institute Genomics Platform"/>
            <consortium name="The Broad Institute Genome Sequencing Center for Infectious Disease"/>
            <person name="Wu L."/>
            <person name="Ma J."/>
        </authorList>
    </citation>
    <scope>NUCLEOTIDE SEQUENCE [LARGE SCALE GENOMIC DNA]</scope>
    <source>
        <strain evidence="2">JCM 16950</strain>
    </source>
</reference>
<accession>A0ABP7GN10</accession>
<name>A0ABP7GN10_9MICO</name>
<gene>
    <name evidence="1" type="ORF">GCM10022240_22770</name>
</gene>
<protein>
    <submittedName>
        <fullName evidence="1">Histidine phosphatase family protein</fullName>
    </submittedName>
</protein>
<dbReference type="InterPro" id="IPR050275">
    <property type="entry name" value="PGM_Phosphatase"/>
</dbReference>
<dbReference type="Proteomes" id="UP001500540">
    <property type="component" value="Unassembled WGS sequence"/>
</dbReference>
<dbReference type="Pfam" id="PF00300">
    <property type="entry name" value="His_Phos_1"/>
    <property type="match status" value="1"/>
</dbReference>
<dbReference type="PANTHER" id="PTHR48100:SF1">
    <property type="entry name" value="HISTIDINE PHOSPHATASE FAMILY PROTEIN-RELATED"/>
    <property type="match status" value="1"/>
</dbReference>
<dbReference type="RefSeq" id="WP_344783682.1">
    <property type="nucleotide sequence ID" value="NZ_BAABAF010000008.1"/>
</dbReference>
<dbReference type="InterPro" id="IPR029033">
    <property type="entry name" value="His_PPase_superfam"/>
</dbReference>
<dbReference type="SUPFAM" id="SSF53254">
    <property type="entry name" value="Phosphoglycerate mutase-like"/>
    <property type="match status" value="1"/>
</dbReference>
<organism evidence="1 2">
    <name type="scientific">Microbacterium kribbense</name>
    <dbReference type="NCBI Taxonomy" id="433645"/>
    <lineage>
        <taxon>Bacteria</taxon>
        <taxon>Bacillati</taxon>
        <taxon>Actinomycetota</taxon>
        <taxon>Actinomycetes</taxon>
        <taxon>Micrococcales</taxon>
        <taxon>Microbacteriaceae</taxon>
        <taxon>Microbacterium</taxon>
    </lineage>
</organism>